<feature type="compositionally biased region" description="Gly residues" evidence="1">
    <location>
        <begin position="249"/>
        <end position="260"/>
    </location>
</feature>
<organism evidence="2 3">
    <name type="scientific">Phenylobacterium ferrooxidans</name>
    <dbReference type="NCBI Taxonomy" id="2982689"/>
    <lineage>
        <taxon>Bacteria</taxon>
        <taxon>Pseudomonadati</taxon>
        <taxon>Pseudomonadota</taxon>
        <taxon>Alphaproteobacteria</taxon>
        <taxon>Caulobacterales</taxon>
        <taxon>Caulobacteraceae</taxon>
        <taxon>Phenylobacterium</taxon>
    </lineage>
</organism>
<keyword evidence="3" id="KW-1185">Reference proteome</keyword>
<comment type="caution">
    <text evidence="2">The sequence shown here is derived from an EMBL/GenBank/DDBJ whole genome shotgun (WGS) entry which is preliminary data.</text>
</comment>
<dbReference type="RefSeq" id="WP_377367980.1">
    <property type="nucleotide sequence ID" value="NZ_JAOTJD010000005.1"/>
</dbReference>
<dbReference type="Pfam" id="PF18946">
    <property type="entry name" value="Apex"/>
    <property type="match status" value="1"/>
</dbReference>
<feature type="region of interest" description="Disordered" evidence="1">
    <location>
        <begin position="241"/>
        <end position="260"/>
    </location>
</feature>
<evidence type="ECO:0000313" key="2">
    <source>
        <dbReference type="EMBL" id="MFD3263217.1"/>
    </source>
</evidence>
<dbReference type="EMBL" id="JAOTJD010000005">
    <property type="protein sequence ID" value="MFD3263217.1"/>
    <property type="molecule type" value="Genomic_DNA"/>
</dbReference>
<evidence type="ECO:0000313" key="3">
    <source>
        <dbReference type="Proteomes" id="UP001598130"/>
    </source>
</evidence>
<proteinExistence type="predicted"/>
<protein>
    <recommendedName>
        <fullName evidence="4">Phage protein Gp138 N-terminal domain-containing protein</fullName>
    </recommendedName>
</protein>
<name>A0ABW6CSP8_9CAUL</name>
<evidence type="ECO:0008006" key="4">
    <source>
        <dbReference type="Google" id="ProtNLM"/>
    </source>
</evidence>
<accession>A0ABW6CSP8</accession>
<dbReference type="Proteomes" id="UP001598130">
    <property type="component" value="Unassembled WGS sequence"/>
</dbReference>
<evidence type="ECO:0000256" key="1">
    <source>
        <dbReference type="SAM" id="MobiDB-lite"/>
    </source>
</evidence>
<dbReference type="InterPro" id="IPR044033">
    <property type="entry name" value="GpV-like_apex"/>
</dbReference>
<gene>
    <name evidence="2" type="ORF">OCL97_04455</name>
</gene>
<sequence>MRMAKVVRVHPRAHAVDLVYLDDLSQVPMVQVMGPMATTNTGMVDMPEPTAPAKSGDVAPTKDRDMYAIVGRVGQTPVVMGFLQPQVSQMAFEAPNLRLNRHASDVYSSLDDGGNFEMHWPNGTYLRVAEDPNHADLEGKDFDAKFKLKRNTAKALHVRLVVKNAGAQTVALSIAPTGEVTLVAKDLTATLTGNLGLAVTGNITSSANAWGHTGALNVTGNVGVTGTVTASVDVVGGGKSLKTHTHGGVQTGAGTTGAPI</sequence>
<reference evidence="2 3" key="1">
    <citation type="submission" date="2022-09" db="EMBL/GenBank/DDBJ databases">
        <title>New species of Phenylobacterium.</title>
        <authorList>
            <person name="Mieszkin S."/>
        </authorList>
    </citation>
    <scope>NUCLEOTIDE SEQUENCE [LARGE SCALE GENOMIC DNA]</scope>
    <source>
        <strain evidence="2 3">HK31-G</strain>
    </source>
</reference>